<keyword evidence="1" id="KW-0812">Transmembrane</keyword>
<organism evidence="2 3">
    <name type="scientific">Mesorhizobium dulcispinae</name>
    <dbReference type="NCBI Taxonomy" id="3072316"/>
    <lineage>
        <taxon>Bacteria</taxon>
        <taxon>Pseudomonadati</taxon>
        <taxon>Pseudomonadota</taxon>
        <taxon>Alphaproteobacteria</taxon>
        <taxon>Hyphomicrobiales</taxon>
        <taxon>Phyllobacteriaceae</taxon>
        <taxon>Mesorhizobium</taxon>
    </lineage>
</organism>
<reference evidence="2 3" key="1">
    <citation type="submission" date="2023-08" db="EMBL/GenBank/DDBJ databases">
        <title>Implementing the SeqCode for naming new Mesorhizobium species isolated from Vachellia karroo root nodules.</title>
        <authorList>
            <person name="Van Lill M."/>
        </authorList>
    </citation>
    <scope>NUCLEOTIDE SEQUENCE [LARGE SCALE GENOMIC DNA]</scope>
    <source>
        <strain evidence="2 3">VK23A</strain>
    </source>
</reference>
<feature type="transmembrane region" description="Helical" evidence="1">
    <location>
        <begin position="34"/>
        <end position="56"/>
    </location>
</feature>
<evidence type="ECO:0000256" key="1">
    <source>
        <dbReference type="SAM" id="Phobius"/>
    </source>
</evidence>
<gene>
    <name evidence="2" type="ORF">RFM27_00735</name>
</gene>
<dbReference type="RefSeq" id="WP_320314942.1">
    <property type="nucleotide sequence ID" value="NZ_JAVIIX010000001.1"/>
</dbReference>
<protein>
    <submittedName>
        <fullName evidence="2">Uncharacterized protein</fullName>
    </submittedName>
</protein>
<name>A0ABU4XAM2_9HYPH</name>
<evidence type="ECO:0000313" key="3">
    <source>
        <dbReference type="Proteomes" id="UP001271780"/>
    </source>
</evidence>
<keyword evidence="1" id="KW-1133">Transmembrane helix</keyword>
<keyword evidence="3" id="KW-1185">Reference proteome</keyword>
<keyword evidence="1" id="KW-0472">Membrane</keyword>
<dbReference type="EMBL" id="JAVIIZ010000001">
    <property type="protein sequence ID" value="MDX8470604.1"/>
    <property type="molecule type" value="Genomic_DNA"/>
</dbReference>
<comment type="caution">
    <text evidence="2">The sequence shown here is derived from an EMBL/GenBank/DDBJ whole genome shotgun (WGS) entry which is preliminary data.</text>
</comment>
<proteinExistence type="predicted"/>
<sequence length="67" mass="7105">MVPILVGIALQMRALAMLLDVKSLQRSIYARANRIFITGLVFTASGVGLAILLDFFDIAAKSALPGA</sequence>
<accession>A0ABU4XAM2</accession>
<evidence type="ECO:0000313" key="2">
    <source>
        <dbReference type="EMBL" id="MDX8470604.1"/>
    </source>
</evidence>
<dbReference type="Proteomes" id="UP001271780">
    <property type="component" value="Unassembled WGS sequence"/>
</dbReference>